<comment type="caution">
    <text evidence="1">The sequence shown here is derived from an EMBL/GenBank/DDBJ whole genome shotgun (WGS) entry which is preliminary data.</text>
</comment>
<dbReference type="EMBL" id="CM055736">
    <property type="protein sequence ID" value="KAJ8007197.1"/>
    <property type="molecule type" value="Genomic_DNA"/>
</dbReference>
<keyword evidence="2" id="KW-1185">Reference proteome</keyword>
<evidence type="ECO:0000313" key="1">
    <source>
        <dbReference type="EMBL" id="KAJ8007197.1"/>
    </source>
</evidence>
<protein>
    <submittedName>
        <fullName evidence="1">Uncharacterized protein</fullName>
    </submittedName>
</protein>
<evidence type="ECO:0000313" key="2">
    <source>
        <dbReference type="Proteomes" id="UP001157502"/>
    </source>
</evidence>
<accession>A0ACC2GUG4</accession>
<proteinExistence type="predicted"/>
<name>A0ACC2GUG4_DALPE</name>
<reference evidence="1" key="1">
    <citation type="submission" date="2021-05" db="EMBL/GenBank/DDBJ databases">
        <authorList>
            <person name="Pan Q."/>
            <person name="Jouanno E."/>
            <person name="Zahm M."/>
            <person name="Klopp C."/>
            <person name="Cabau C."/>
            <person name="Louis A."/>
            <person name="Berthelot C."/>
            <person name="Parey E."/>
            <person name="Roest Crollius H."/>
            <person name="Montfort J."/>
            <person name="Robinson-Rechavi M."/>
            <person name="Bouchez O."/>
            <person name="Lampietro C."/>
            <person name="Lopez Roques C."/>
            <person name="Donnadieu C."/>
            <person name="Postlethwait J."/>
            <person name="Bobe J."/>
            <person name="Dillon D."/>
            <person name="Chandos A."/>
            <person name="von Hippel F."/>
            <person name="Guiguen Y."/>
        </authorList>
    </citation>
    <scope>NUCLEOTIDE SEQUENCE</scope>
    <source>
        <strain evidence="1">YG-Jan2019</strain>
    </source>
</reference>
<dbReference type="Proteomes" id="UP001157502">
    <property type="component" value="Chromosome 9"/>
</dbReference>
<sequence length="173" mass="19018">MTVHSRRITSKPFPRETNVQDELLTTSVPLLTSPQTSVLTTLVKPPPRTTDSLTQLETTLTRQPVKVESQTTSQHTSVPTTGSNQTISTEVIEIPRDPVFSGTKVGPTAEQTEPNTPTMRKDGAQDRTTSTTPGSLTVTATAAREQIIRCAFVRGKIIHKQNEETDWIIKDPK</sequence>
<organism evidence="1 2">
    <name type="scientific">Dallia pectoralis</name>
    <name type="common">Alaska blackfish</name>
    <dbReference type="NCBI Taxonomy" id="75939"/>
    <lineage>
        <taxon>Eukaryota</taxon>
        <taxon>Metazoa</taxon>
        <taxon>Chordata</taxon>
        <taxon>Craniata</taxon>
        <taxon>Vertebrata</taxon>
        <taxon>Euteleostomi</taxon>
        <taxon>Actinopterygii</taxon>
        <taxon>Neopterygii</taxon>
        <taxon>Teleostei</taxon>
        <taxon>Protacanthopterygii</taxon>
        <taxon>Esociformes</taxon>
        <taxon>Umbridae</taxon>
        <taxon>Dallia</taxon>
    </lineage>
</organism>
<gene>
    <name evidence="1" type="ORF">DPEC_G00115030</name>
</gene>